<accession>A0A1E3PP57</accession>
<evidence type="ECO:0000313" key="4">
    <source>
        <dbReference type="EMBL" id="ODQ67219.1"/>
    </source>
</evidence>
<dbReference type="InterPro" id="IPR039742">
    <property type="entry name" value="Shq1"/>
</dbReference>
<dbReference type="CDD" id="cd06463">
    <property type="entry name" value="p23_like"/>
    <property type="match status" value="1"/>
</dbReference>
<dbReference type="InterPro" id="IPR048696">
    <property type="entry name" value="SHQ1-like_CS"/>
</dbReference>
<dbReference type="Pfam" id="PF04925">
    <property type="entry name" value="SHQ1"/>
    <property type="match status" value="1"/>
</dbReference>
<dbReference type="GO" id="GO:0000493">
    <property type="term" value="P:box H/ACA snoRNP assembly"/>
    <property type="evidence" value="ECO:0007669"/>
    <property type="project" value="InterPro"/>
</dbReference>
<dbReference type="EMBL" id="KV454407">
    <property type="protein sequence ID" value="ODQ67219.1"/>
    <property type="molecule type" value="Genomic_DNA"/>
</dbReference>
<reference evidence="4 5" key="1">
    <citation type="journal article" date="2016" name="Proc. Natl. Acad. Sci. U.S.A.">
        <title>Comparative genomics of biotechnologically important yeasts.</title>
        <authorList>
            <person name="Riley R."/>
            <person name="Haridas S."/>
            <person name="Wolfe K.H."/>
            <person name="Lopes M.R."/>
            <person name="Hittinger C.T."/>
            <person name="Goeker M."/>
            <person name="Salamov A.A."/>
            <person name="Wisecaver J.H."/>
            <person name="Long T.M."/>
            <person name="Calvey C.H."/>
            <person name="Aerts A.L."/>
            <person name="Barry K.W."/>
            <person name="Choi C."/>
            <person name="Clum A."/>
            <person name="Coughlan A.Y."/>
            <person name="Deshpande S."/>
            <person name="Douglass A.P."/>
            <person name="Hanson S.J."/>
            <person name="Klenk H.-P."/>
            <person name="LaButti K.M."/>
            <person name="Lapidus A."/>
            <person name="Lindquist E.A."/>
            <person name="Lipzen A.M."/>
            <person name="Meier-Kolthoff J.P."/>
            <person name="Ohm R.A."/>
            <person name="Otillar R.P."/>
            <person name="Pangilinan J.L."/>
            <person name="Peng Y."/>
            <person name="Rokas A."/>
            <person name="Rosa C.A."/>
            <person name="Scheuner C."/>
            <person name="Sibirny A.A."/>
            <person name="Slot J.C."/>
            <person name="Stielow J.B."/>
            <person name="Sun H."/>
            <person name="Kurtzman C.P."/>
            <person name="Blackwell M."/>
            <person name="Grigoriev I.V."/>
            <person name="Jeffries T.W."/>
        </authorList>
    </citation>
    <scope>NUCLEOTIDE SEQUENCE [LARGE SCALE GENOMIC DNA]</scope>
    <source>
        <strain evidence="4 5">DSM 6958</strain>
    </source>
</reference>
<sequence>MITPLFQVRQDDEFVYIDIKAPHIRAPNIEMVVDKDLFIFSLHPYYLRLRFPHKVLDDERANASYDLGKSTVAVKLPKENKGEEFEDLDMTSKLLARSTNVSEIGTSSAPLIEEMNQSEPEESMERRKEIFEQAEEFNWELPQDIPADPKLFFQANYGFDDKYNGIIGVSLSNGNDINEVYDIEKLKAEERKLQRIANENERFDIEYYLADLFDNPMIEEILEWKSPYTVEFLKWQKSLQVSSETPSSANVYPVKFSTEEQTKMTELPKKTYILTNPKYTYLNVISILFAYAYDNRTTNGDSSVESPWTIGKITPLFSCLDASQYTLAEIVKVCSRRALCFPLYRHWELIQKCWDDVYYILRQGKRGILRVLLKLRQIFGFHDVYYVYNKIWLDDYAIWIQYANDTVIRSLAHELRKFKVEKDDMEMDLVDYEELARESMQDQEQPEE</sequence>
<dbReference type="SUPFAM" id="SSF49764">
    <property type="entry name" value="HSP20-like chaperones"/>
    <property type="match status" value="1"/>
</dbReference>
<dbReference type="STRING" id="857566.A0A1E3PP57"/>
<protein>
    <submittedName>
        <fullName evidence="4">Box H/ACA snoRNP assembly protein Shq1</fullName>
    </submittedName>
</protein>
<name>A0A1E3PP57_9ASCO</name>
<dbReference type="PROSITE" id="PS51203">
    <property type="entry name" value="CS"/>
    <property type="match status" value="1"/>
</dbReference>
<proteinExistence type="inferred from homology"/>
<evidence type="ECO:0000256" key="2">
    <source>
        <dbReference type="SAM" id="Coils"/>
    </source>
</evidence>
<dbReference type="Pfam" id="PF21413">
    <property type="entry name" value="SHQ1-like_CS"/>
    <property type="match status" value="1"/>
</dbReference>
<feature type="domain" description="CS" evidence="3">
    <location>
        <begin position="1"/>
        <end position="89"/>
    </location>
</feature>
<keyword evidence="2" id="KW-0175">Coiled coil</keyword>
<dbReference type="GO" id="GO:0051082">
    <property type="term" value="F:unfolded protein binding"/>
    <property type="evidence" value="ECO:0007669"/>
    <property type="project" value="TreeGrafter"/>
</dbReference>
<evidence type="ECO:0000313" key="5">
    <source>
        <dbReference type="Proteomes" id="UP000095009"/>
    </source>
</evidence>
<dbReference type="InterPro" id="IPR008978">
    <property type="entry name" value="HSP20-like_chaperone"/>
</dbReference>
<dbReference type="GO" id="GO:0005737">
    <property type="term" value="C:cytoplasm"/>
    <property type="evidence" value="ECO:0007669"/>
    <property type="project" value="TreeGrafter"/>
</dbReference>
<dbReference type="OrthoDB" id="73639at2759"/>
<dbReference type="PANTHER" id="PTHR12967:SF0">
    <property type="entry name" value="PROTEIN SHQ1 HOMOLOG"/>
    <property type="match status" value="1"/>
</dbReference>
<comment type="similarity">
    <text evidence="1">Belongs to the SHQ1 family.</text>
</comment>
<dbReference type="Gene3D" id="2.60.40.790">
    <property type="match status" value="1"/>
</dbReference>
<evidence type="ECO:0000256" key="1">
    <source>
        <dbReference type="ARBA" id="ARBA00005607"/>
    </source>
</evidence>
<keyword evidence="5" id="KW-1185">Reference proteome</keyword>
<dbReference type="InterPro" id="IPR007009">
    <property type="entry name" value="Shq1_C"/>
</dbReference>
<organism evidence="4 5">
    <name type="scientific">Nadsonia fulvescens var. elongata DSM 6958</name>
    <dbReference type="NCBI Taxonomy" id="857566"/>
    <lineage>
        <taxon>Eukaryota</taxon>
        <taxon>Fungi</taxon>
        <taxon>Dikarya</taxon>
        <taxon>Ascomycota</taxon>
        <taxon>Saccharomycotina</taxon>
        <taxon>Dipodascomycetes</taxon>
        <taxon>Dipodascales</taxon>
        <taxon>Dipodascales incertae sedis</taxon>
        <taxon>Nadsonia</taxon>
    </lineage>
</organism>
<dbReference type="GO" id="GO:0005654">
    <property type="term" value="C:nucleoplasm"/>
    <property type="evidence" value="ECO:0007669"/>
    <property type="project" value="TreeGrafter"/>
</dbReference>
<feature type="coiled-coil region" evidence="2">
    <location>
        <begin position="408"/>
        <end position="435"/>
    </location>
</feature>
<gene>
    <name evidence="4" type="ORF">NADFUDRAFT_55982</name>
</gene>
<dbReference type="Proteomes" id="UP000095009">
    <property type="component" value="Unassembled WGS sequence"/>
</dbReference>
<dbReference type="AlphaFoldDB" id="A0A1E3PP57"/>
<evidence type="ECO:0000259" key="3">
    <source>
        <dbReference type="PROSITE" id="PS51203"/>
    </source>
</evidence>
<dbReference type="PANTHER" id="PTHR12967">
    <property type="entry name" value="PROTEIN SHQ1 HOMOLOG"/>
    <property type="match status" value="1"/>
</dbReference>
<dbReference type="InterPro" id="IPR007052">
    <property type="entry name" value="CS_dom"/>
</dbReference>